<sequence length="126" mass="13795">MYLLDTDVLIDIQRGHAPAIAWFANLPEVPSVPGFVVMELIQDARNMQQVRNALKLVAPLPVVWATEADCARALSDFTTYHLSNSLGLLDALIAACAVGRGATLCTFNVKHYRIVPGLMTAQPYTR</sequence>
<dbReference type="EMBL" id="QMEC01000006">
    <property type="protein sequence ID" value="NMF61708.1"/>
    <property type="molecule type" value="Genomic_DNA"/>
</dbReference>
<dbReference type="RefSeq" id="WP_169263305.1">
    <property type="nucleotide sequence ID" value="NZ_QMEC01000006.1"/>
</dbReference>
<evidence type="ECO:0000259" key="9">
    <source>
        <dbReference type="Pfam" id="PF01850"/>
    </source>
</evidence>
<evidence type="ECO:0000256" key="6">
    <source>
        <dbReference type="ARBA" id="ARBA00022842"/>
    </source>
</evidence>
<evidence type="ECO:0000256" key="8">
    <source>
        <dbReference type="HAMAP-Rule" id="MF_00265"/>
    </source>
</evidence>
<feature type="binding site" evidence="8">
    <location>
        <position position="5"/>
    </location>
    <ligand>
        <name>Mg(2+)</name>
        <dbReference type="ChEBI" id="CHEBI:18420"/>
    </ligand>
</feature>
<name>A0ABX1M2H6_9CYAN</name>
<evidence type="ECO:0000313" key="10">
    <source>
        <dbReference type="EMBL" id="NMF61708.1"/>
    </source>
</evidence>
<dbReference type="PANTHER" id="PTHR33653:SF1">
    <property type="entry name" value="RIBONUCLEASE VAPC2"/>
    <property type="match status" value="1"/>
</dbReference>
<dbReference type="Proteomes" id="UP000762253">
    <property type="component" value="Unassembled WGS sequence"/>
</dbReference>
<comment type="caution">
    <text evidence="10">The sequence shown here is derived from an EMBL/GenBank/DDBJ whole genome shotgun (WGS) entry which is preliminary data.</text>
</comment>
<keyword evidence="4 8" id="KW-0479">Metal-binding</keyword>
<evidence type="ECO:0000256" key="3">
    <source>
        <dbReference type="ARBA" id="ARBA00022722"/>
    </source>
</evidence>
<feature type="domain" description="PIN" evidence="9">
    <location>
        <begin position="2"/>
        <end position="114"/>
    </location>
</feature>
<evidence type="ECO:0000256" key="5">
    <source>
        <dbReference type="ARBA" id="ARBA00022801"/>
    </source>
</evidence>
<dbReference type="Gene3D" id="3.40.50.1010">
    <property type="entry name" value="5'-nuclease"/>
    <property type="match status" value="1"/>
</dbReference>
<gene>
    <name evidence="8" type="primary">vapC</name>
    <name evidence="10" type="ORF">DP115_02455</name>
</gene>
<evidence type="ECO:0000313" key="11">
    <source>
        <dbReference type="Proteomes" id="UP000762253"/>
    </source>
</evidence>
<proteinExistence type="inferred from homology"/>
<comment type="similarity">
    <text evidence="7 8">Belongs to the PINc/VapC protein family.</text>
</comment>
<dbReference type="EC" id="3.1.-.-" evidence="8"/>
<feature type="binding site" evidence="8">
    <location>
        <position position="90"/>
    </location>
    <ligand>
        <name>Mg(2+)</name>
        <dbReference type="ChEBI" id="CHEBI:18420"/>
    </ligand>
</feature>
<keyword evidence="8" id="KW-0800">Toxin</keyword>
<dbReference type="InterPro" id="IPR022907">
    <property type="entry name" value="VapC_family"/>
</dbReference>
<dbReference type="SUPFAM" id="SSF88723">
    <property type="entry name" value="PIN domain-like"/>
    <property type="match status" value="1"/>
</dbReference>
<dbReference type="Pfam" id="PF01850">
    <property type="entry name" value="PIN"/>
    <property type="match status" value="1"/>
</dbReference>
<comment type="function">
    <text evidence="8">Toxic component of a toxin-antitoxin (TA) system. An RNase.</text>
</comment>
<dbReference type="InterPro" id="IPR050556">
    <property type="entry name" value="Type_II_TA_system_RNase"/>
</dbReference>
<organism evidence="10 11">
    <name type="scientific">Brasilonema octagenarum UFV-OR1</name>
    <dbReference type="NCBI Taxonomy" id="417115"/>
    <lineage>
        <taxon>Bacteria</taxon>
        <taxon>Bacillati</taxon>
        <taxon>Cyanobacteriota</taxon>
        <taxon>Cyanophyceae</taxon>
        <taxon>Nostocales</taxon>
        <taxon>Scytonemataceae</taxon>
        <taxon>Brasilonema</taxon>
        <taxon>Octagenarum group</taxon>
    </lineage>
</organism>
<reference evidence="10 11" key="1">
    <citation type="submission" date="2018-06" db="EMBL/GenBank/DDBJ databases">
        <title>Comparative genomics of Brasilonema spp. strains.</title>
        <authorList>
            <person name="Alvarenga D.O."/>
            <person name="Fiore M.F."/>
            <person name="Varani A.M."/>
        </authorList>
    </citation>
    <scope>NUCLEOTIDE SEQUENCE [LARGE SCALE GENOMIC DNA]</scope>
    <source>
        <strain evidence="10 11">UFV-OR1</strain>
    </source>
</reference>
<comment type="cofactor">
    <cofactor evidence="1 8">
        <name>Mg(2+)</name>
        <dbReference type="ChEBI" id="CHEBI:18420"/>
    </cofactor>
</comment>
<accession>A0ABX1M2H6</accession>
<keyword evidence="6 8" id="KW-0460">Magnesium</keyword>
<evidence type="ECO:0000256" key="4">
    <source>
        <dbReference type="ARBA" id="ARBA00022723"/>
    </source>
</evidence>
<keyword evidence="3 8" id="KW-0540">Nuclease</keyword>
<protein>
    <recommendedName>
        <fullName evidence="8">Ribonuclease VapC</fullName>
        <shortName evidence="8">RNase VapC</shortName>
        <ecNumber evidence="8">3.1.-.-</ecNumber>
    </recommendedName>
    <alternativeName>
        <fullName evidence="8">Toxin VapC</fullName>
    </alternativeName>
</protein>
<dbReference type="InterPro" id="IPR029060">
    <property type="entry name" value="PIN-like_dom_sf"/>
</dbReference>
<dbReference type="InterPro" id="IPR002716">
    <property type="entry name" value="PIN_dom"/>
</dbReference>
<dbReference type="HAMAP" id="MF_00265">
    <property type="entry name" value="VapC_Nob1"/>
    <property type="match status" value="1"/>
</dbReference>
<keyword evidence="2 8" id="KW-1277">Toxin-antitoxin system</keyword>
<keyword evidence="5 8" id="KW-0378">Hydrolase</keyword>
<evidence type="ECO:0000256" key="7">
    <source>
        <dbReference type="ARBA" id="ARBA00038093"/>
    </source>
</evidence>
<keyword evidence="11" id="KW-1185">Reference proteome</keyword>
<evidence type="ECO:0000256" key="2">
    <source>
        <dbReference type="ARBA" id="ARBA00022649"/>
    </source>
</evidence>
<dbReference type="PANTHER" id="PTHR33653">
    <property type="entry name" value="RIBONUCLEASE VAPC2"/>
    <property type="match status" value="1"/>
</dbReference>
<evidence type="ECO:0000256" key="1">
    <source>
        <dbReference type="ARBA" id="ARBA00001946"/>
    </source>
</evidence>